<feature type="domain" description="Immunoglobulin" evidence="6">
    <location>
        <begin position="235"/>
        <end position="453"/>
    </location>
</feature>
<dbReference type="Proteomes" id="UP000749559">
    <property type="component" value="Unassembled WGS sequence"/>
</dbReference>
<dbReference type="AlphaFoldDB" id="A0A8J1TUS6"/>
<sequence>MDVAICVMLINCFCCNINDIPLSSVPPGYNTCTQDCSTVNIDAIAEHSDTLLVQLDDHVNWYFPNTKATLEEYQRQGINDEEAMELNFSPKLLRVNEERKYSDVVEIKRLGCYMDTLAHKQQLSRKKRQTSPGSKDKVLADVRDVTLQCSTDKEPIKSWYGYSQNGRYGRLSMGTDIANNVMTFKYSVDAVSDDLSVTNAGKDDAGRYLCYSWSSNAVTADVYLTWAEPQRCSVAGVLLYNEGDDIVLQCAVDYFGVKPANEGALPVIVWYHGDDVISEGIVSQHTTINIRPEPILSADVTVVSTVTLSADFGIDGTRIECKYRLEAELPEVQICAALIDVTPTPPTPLEYPSDRVIFPRDEPSSSVLLNCTVDPNDVRYHMWRGYTPRLESVNNSRISINDRITSLVQDAYFLTDSYGLLIPEASIEDAGKYICSDFIKGDIASANIVALVPGICQPDATIRVTTGTNYEIGCSAEVFGTIASDLRPKLTIFQNGDILAETDDISGVIAGQMNIAISKEAEVAFDGAVLTCSISINGLLDSKELCRYTLAVQDVDDKKQDNDSCLATPGLCLTSDDINLCDCADASVPGTPDTCLPVEQCEMLDDLAWEDGPDPLCTSLEDVVYGECEDDDDYYLDVGAYNCTGFDTDVDDEPCTDSLETVELACECLPGYVGDGISCQELSV</sequence>
<evidence type="ECO:0000313" key="8">
    <source>
        <dbReference type="Proteomes" id="UP000749559"/>
    </source>
</evidence>
<gene>
    <name evidence="7" type="ORF">OFUS_LOCUS15320</name>
</gene>
<dbReference type="OrthoDB" id="6413299at2759"/>
<accession>A0A8J1TUS6</accession>
<evidence type="ECO:0000256" key="5">
    <source>
        <dbReference type="ARBA" id="ARBA00023319"/>
    </source>
</evidence>
<dbReference type="GO" id="GO:0016020">
    <property type="term" value="C:membrane"/>
    <property type="evidence" value="ECO:0007669"/>
    <property type="project" value="UniProtKB-SubCell"/>
</dbReference>
<dbReference type="Gene3D" id="2.60.40.10">
    <property type="entry name" value="Immunoglobulins"/>
    <property type="match status" value="1"/>
</dbReference>
<comment type="caution">
    <text evidence="7">The sequence shown here is derived from an EMBL/GenBank/DDBJ whole genome shotgun (WGS) entry which is preliminary data.</text>
</comment>
<keyword evidence="3" id="KW-1015">Disulfide bond</keyword>
<evidence type="ECO:0000259" key="6">
    <source>
        <dbReference type="SMART" id="SM00409"/>
    </source>
</evidence>
<keyword evidence="2" id="KW-0472">Membrane</keyword>
<dbReference type="InterPro" id="IPR036179">
    <property type="entry name" value="Ig-like_dom_sf"/>
</dbReference>
<evidence type="ECO:0000256" key="2">
    <source>
        <dbReference type="ARBA" id="ARBA00023136"/>
    </source>
</evidence>
<name>A0A8J1TUS6_OWEFU</name>
<dbReference type="PANTHER" id="PTHR11640">
    <property type="entry name" value="NEPHRIN"/>
    <property type="match status" value="1"/>
</dbReference>
<organism evidence="7 8">
    <name type="scientific">Owenia fusiformis</name>
    <name type="common">Polychaete worm</name>
    <dbReference type="NCBI Taxonomy" id="6347"/>
    <lineage>
        <taxon>Eukaryota</taxon>
        <taxon>Metazoa</taxon>
        <taxon>Spiralia</taxon>
        <taxon>Lophotrochozoa</taxon>
        <taxon>Annelida</taxon>
        <taxon>Polychaeta</taxon>
        <taxon>Sedentaria</taxon>
        <taxon>Canalipalpata</taxon>
        <taxon>Sabellida</taxon>
        <taxon>Oweniida</taxon>
        <taxon>Oweniidae</taxon>
        <taxon>Owenia</taxon>
    </lineage>
</organism>
<dbReference type="SMART" id="SM00409">
    <property type="entry name" value="IG"/>
    <property type="match status" value="2"/>
</dbReference>
<evidence type="ECO:0000256" key="3">
    <source>
        <dbReference type="ARBA" id="ARBA00023157"/>
    </source>
</evidence>
<reference evidence="7" key="1">
    <citation type="submission" date="2022-03" db="EMBL/GenBank/DDBJ databases">
        <authorList>
            <person name="Martin C."/>
        </authorList>
    </citation>
    <scope>NUCLEOTIDE SEQUENCE</scope>
</reference>
<keyword evidence="4" id="KW-0325">Glycoprotein</keyword>
<dbReference type="InterPro" id="IPR003599">
    <property type="entry name" value="Ig_sub"/>
</dbReference>
<protein>
    <recommendedName>
        <fullName evidence="6">Immunoglobulin domain-containing protein</fullName>
    </recommendedName>
</protein>
<evidence type="ECO:0000313" key="7">
    <source>
        <dbReference type="EMBL" id="CAH1790059.1"/>
    </source>
</evidence>
<dbReference type="EMBL" id="CAIIXF020000007">
    <property type="protein sequence ID" value="CAH1790059.1"/>
    <property type="molecule type" value="Genomic_DNA"/>
</dbReference>
<feature type="domain" description="Immunoglobulin" evidence="6">
    <location>
        <begin position="134"/>
        <end position="225"/>
    </location>
</feature>
<proteinExistence type="predicted"/>
<evidence type="ECO:0000256" key="4">
    <source>
        <dbReference type="ARBA" id="ARBA00023180"/>
    </source>
</evidence>
<evidence type="ECO:0000256" key="1">
    <source>
        <dbReference type="ARBA" id="ARBA00004479"/>
    </source>
</evidence>
<keyword evidence="8" id="KW-1185">Reference proteome</keyword>
<dbReference type="InterPro" id="IPR013783">
    <property type="entry name" value="Ig-like_fold"/>
</dbReference>
<comment type="subcellular location">
    <subcellularLocation>
        <location evidence="1">Membrane</location>
        <topology evidence="1">Single-pass type I membrane protein</topology>
    </subcellularLocation>
</comment>
<keyword evidence="5" id="KW-0393">Immunoglobulin domain</keyword>
<dbReference type="InterPro" id="IPR051275">
    <property type="entry name" value="Cell_adhesion_signaling"/>
</dbReference>
<dbReference type="SUPFAM" id="SSF48726">
    <property type="entry name" value="Immunoglobulin"/>
    <property type="match status" value="2"/>
</dbReference>